<dbReference type="EMBL" id="LT559118">
    <property type="protein sequence ID" value="SBO97536.1"/>
    <property type="molecule type" value="Genomic_DNA"/>
</dbReference>
<protein>
    <submittedName>
        <fullName evidence="1">Uncharacterized protein</fullName>
    </submittedName>
</protein>
<accession>A0A1M4EFQ0</accession>
<evidence type="ECO:0000313" key="1">
    <source>
        <dbReference type="EMBL" id="SBO97536.1"/>
    </source>
</evidence>
<sequence length="144" mass="15448">MDLLTGTPARPAMRAPARPASAIAIEVSRAGDRDRFGEPEWARAVRAIARAREQMAAIPLDDTAAWASAAAEAAGVMAMWSARLETFCPGGPMAAAKPLLHRPWREIWWRKASAEQIAASWQAATAARRAAPPPPAAARFTRPV</sequence>
<organism evidence="1">
    <name type="scientific">Nonomuraea gerenzanensis</name>
    <dbReference type="NCBI Taxonomy" id="93944"/>
    <lineage>
        <taxon>Bacteria</taxon>
        <taxon>Bacillati</taxon>
        <taxon>Actinomycetota</taxon>
        <taxon>Actinomycetes</taxon>
        <taxon>Streptosporangiales</taxon>
        <taxon>Streptosporangiaceae</taxon>
        <taxon>Nonomuraea</taxon>
    </lineage>
</organism>
<reference evidence="1" key="1">
    <citation type="submission" date="2016-04" db="EMBL/GenBank/DDBJ databases">
        <authorList>
            <person name="Evans L.H."/>
            <person name="Alamgir A."/>
            <person name="Owens N."/>
            <person name="Weber N.D."/>
            <person name="Virtaneva K."/>
            <person name="Barbian K."/>
            <person name="Babar A."/>
            <person name="Rosenke K."/>
        </authorList>
    </citation>
    <scope>NUCLEOTIDE SEQUENCE</scope>
    <source>
        <strain evidence="1">Nono1</strain>
    </source>
</reference>
<proteinExistence type="predicted"/>
<dbReference type="AlphaFoldDB" id="A0A1M4EFQ0"/>
<name>A0A1M4EFQ0_9ACTN</name>
<gene>
    <name evidence="1" type="ORF">BN4615_P7052</name>
</gene>